<evidence type="ECO:0000313" key="2">
    <source>
        <dbReference type="Proteomes" id="UP000518681"/>
    </source>
</evidence>
<evidence type="ECO:0000313" key="1">
    <source>
        <dbReference type="EMBL" id="MBB6204388.1"/>
    </source>
</evidence>
<dbReference type="AlphaFoldDB" id="A0AAW3V0P2"/>
<sequence>MAHRQVEKNMAEKVGLFTPKVEITGSVTRVVTVTASGDRTYYAVFLEDRVEPYRVYANRIEVQEAVATMEAGSLVKLTVKADLAEFESRNSYFQVVLGPEVISSAR</sequence>
<organism evidence="1 2">
    <name type="scientific">Paraburkholderia fungorum</name>
    <dbReference type="NCBI Taxonomy" id="134537"/>
    <lineage>
        <taxon>Bacteria</taxon>
        <taxon>Pseudomonadati</taxon>
        <taxon>Pseudomonadota</taxon>
        <taxon>Betaproteobacteria</taxon>
        <taxon>Burkholderiales</taxon>
        <taxon>Burkholderiaceae</taxon>
        <taxon>Paraburkholderia</taxon>
    </lineage>
</organism>
<accession>A0AAW3V0P2</accession>
<dbReference type="RefSeq" id="WP_183800865.1">
    <property type="nucleotide sequence ID" value="NZ_JACIII010000013.1"/>
</dbReference>
<dbReference type="EMBL" id="JACIIK010000009">
    <property type="protein sequence ID" value="MBB6204388.1"/>
    <property type="molecule type" value="Genomic_DNA"/>
</dbReference>
<proteinExistence type="predicted"/>
<comment type="caution">
    <text evidence="1">The sequence shown here is derived from an EMBL/GenBank/DDBJ whole genome shotgun (WGS) entry which is preliminary data.</text>
</comment>
<dbReference type="Proteomes" id="UP000518681">
    <property type="component" value="Unassembled WGS sequence"/>
</dbReference>
<protein>
    <submittedName>
        <fullName evidence="1">RPA family protein</fullName>
    </submittedName>
</protein>
<reference evidence="1 2" key="1">
    <citation type="submission" date="2020-08" db="EMBL/GenBank/DDBJ databases">
        <title>Genomic Encyclopedia of Type Strains, Phase IV (KMG-V): Genome sequencing to study the core and pangenomes of soil and plant-associated prokaryotes.</title>
        <authorList>
            <person name="Whitman W."/>
        </authorList>
    </citation>
    <scope>NUCLEOTIDE SEQUENCE [LARGE SCALE GENOMIC DNA]</scope>
    <source>
        <strain evidence="1 2">SEMIA 4013</strain>
    </source>
</reference>
<gene>
    <name evidence="1" type="ORF">GGD69_005282</name>
</gene>
<name>A0AAW3V0P2_9BURK</name>